<dbReference type="Proteomes" id="UP000324800">
    <property type="component" value="Unassembled WGS sequence"/>
</dbReference>
<name>A0A5J4VJ00_9EUKA</name>
<accession>A0A5J4VJ00</accession>
<protein>
    <submittedName>
        <fullName evidence="1">Uncharacterized protein</fullName>
    </submittedName>
</protein>
<gene>
    <name evidence="1" type="ORF">EZS28_022250</name>
</gene>
<organism evidence="1 2">
    <name type="scientific">Streblomastix strix</name>
    <dbReference type="NCBI Taxonomy" id="222440"/>
    <lineage>
        <taxon>Eukaryota</taxon>
        <taxon>Metamonada</taxon>
        <taxon>Preaxostyla</taxon>
        <taxon>Oxymonadida</taxon>
        <taxon>Streblomastigidae</taxon>
        <taxon>Streblomastix</taxon>
    </lineage>
</organism>
<evidence type="ECO:0000313" key="2">
    <source>
        <dbReference type="Proteomes" id="UP000324800"/>
    </source>
</evidence>
<reference evidence="1 2" key="1">
    <citation type="submission" date="2019-03" db="EMBL/GenBank/DDBJ databases">
        <title>Single cell metagenomics reveals metabolic interactions within the superorganism composed of flagellate Streblomastix strix and complex community of Bacteroidetes bacteria on its surface.</title>
        <authorList>
            <person name="Treitli S.C."/>
            <person name="Kolisko M."/>
            <person name="Husnik F."/>
            <person name="Keeling P."/>
            <person name="Hampl V."/>
        </authorList>
    </citation>
    <scope>NUCLEOTIDE SEQUENCE [LARGE SCALE GENOMIC DNA]</scope>
    <source>
        <strain evidence="1">ST1C</strain>
    </source>
</reference>
<comment type="caution">
    <text evidence="1">The sequence shown here is derived from an EMBL/GenBank/DDBJ whole genome shotgun (WGS) entry which is preliminary data.</text>
</comment>
<evidence type="ECO:0000313" key="1">
    <source>
        <dbReference type="EMBL" id="KAA6382223.1"/>
    </source>
</evidence>
<sequence>MIQINGSDTPDVVVNQGFEFYPMDLCDFRGSYLIDSQPQESNQNNVTSNELPISLVDNVIMQHNTLSTDSIPPSVFPQYTVMEVSRDQLLALAYTPYNLEAFKIYIINDTINKLVMFNMYLKQKVFIETKQFVLNMSESIDPKRTLLYPVMILYDFNSDPFQDIPSAYLTVDDADNPVRWHIHISSELKADMFVNQYISGNYFV</sequence>
<dbReference type="EMBL" id="SNRW01006899">
    <property type="protein sequence ID" value="KAA6382223.1"/>
    <property type="molecule type" value="Genomic_DNA"/>
</dbReference>
<dbReference type="AlphaFoldDB" id="A0A5J4VJ00"/>
<proteinExistence type="predicted"/>